<dbReference type="PROSITE" id="PS51257">
    <property type="entry name" value="PROKAR_LIPOPROTEIN"/>
    <property type="match status" value="1"/>
</dbReference>
<dbReference type="Pfam" id="PF14041">
    <property type="entry name" value="Lipoprotein_21"/>
    <property type="match status" value="1"/>
</dbReference>
<evidence type="ECO:0000256" key="4">
    <source>
        <dbReference type="ARBA" id="ARBA00023139"/>
    </source>
</evidence>
<accession>A0A1R4G557</accession>
<feature type="region of interest" description="Disordered" evidence="6">
    <location>
        <begin position="330"/>
        <end position="360"/>
    </location>
</feature>
<keyword evidence="9" id="KW-1185">Reference proteome</keyword>
<sequence>MAASRLRWHQPIVVGALLAALLLTSACSTTESPEASPSVSEAPTESATPSETPETVTIPECDVMNPRAMAMHQALQTEYPNSTINDPGEPSQSFFDIFIGPAGKAALEQVTETRACEYYLSIGTGTAAQQFVSELPADAADEFMESLRASDYVESSILDYPTFKHQVPWDIVGMLHSVQISHVFVGPLWVTQITTGWDYTWSGVQSVLDANPHLSTLPEPPEGCSEETAESAMERWGDQVPAPFDSSGPDVGWAFEWANTRNFDACTMLSWITLSVEGATGSSPVQIMLFHYGEYIGTATEKAYGFEPTILEMGPNEVMVAYKWVKDGESNAEGSGRSVSVFTLDPDTGDVTREGDLPPY</sequence>
<evidence type="ECO:0000256" key="7">
    <source>
        <dbReference type="SAM" id="SignalP"/>
    </source>
</evidence>
<dbReference type="Proteomes" id="UP000195787">
    <property type="component" value="Unassembled WGS sequence"/>
</dbReference>
<evidence type="ECO:0000313" key="9">
    <source>
        <dbReference type="Proteomes" id="UP000195787"/>
    </source>
</evidence>
<evidence type="ECO:0000256" key="1">
    <source>
        <dbReference type="ARBA" id="ARBA00022475"/>
    </source>
</evidence>
<protein>
    <recommendedName>
        <fullName evidence="10">Lipoprotein</fullName>
    </recommendedName>
</protein>
<dbReference type="AlphaFoldDB" id="A0A1R4G557"/>
<evidence type="ECO:0000313" key="8">
    <source>
        <dbReference type="EMBL" id="SJM63142.1"/>
    </source>
</evidence>
<keyword evidence="4" id="KW-0564">Palmitate</keyword>
<dbReference type="EMBL" id="FUHU01000038">
    <property type="protein sequence ID" value="SJM63142.1"/>
    <property type="molecule type" value="Genomic_DNA"/>
</dbReference>
<keyword evidence="1" id="KW-1003">Cell membrane</keyword>
<feature type="chain" id="PRO_5039339864" description="Lipoprotein" evidence="7">
    <location>
        <begin position="29"/>
        <end position="360"/>
    </location>
</feature>
<evidence type="ECO:0000256" key="6">
    <source>
        <dbReference type="SAM" id="MobiDB-lite"/>
    </source>
</evidence>
<feature type="region of interest" description="Disordered" evidence="6">
    <location>
        <begin position="30"/>
        <end position="57"/>
    </location>
</feature>
<evidence type="ECO:0000256" key="5">
    <source>
        <dbReference type="ARBA" id="ARBA00023288"/>
    </source>
</evidence>
<evidence type="ECO:0000256" key="3">
    <source>
        <dbReference type="ARBA" id="ARBA00023136"/>
    </source>
</evidence>
<organism evidence="8 9">
    <name type="scientific">Agrococcus casei LMG 22410</name>
    <dbReference type="NCBI Taxonomy" id="1255656"/>
    <lineage>
        <taxon>Bacteria</taxon>
        <taxon>Bacillati</taxon>
        <taxon>Actinomycetota</taxon>
        <taxon>Actinomycetes</taxon>
        <taxon>Micrococcales</taxon>
        <taxon>Microbacteriaceae</taxon>
        <taxon>Agrococcus</taxon>
    </lineage>
</organism>
<evidence type="ECO:0000256" key="2">
    <source>
        <dbReference type="ARBA" id="ARBA00022729"/>
    </source>
</evidence>
<keyword evidence="5" id="KW-0449">Lipoprotein</keyword>
<evidence type="ECO:0008006" key="10">
    <source>
        <dbReference type="Google" id="ProtNLM"/>
    </source>
</evidence>
<name>A0A1R4G557_9MICO</name>
<reference evidence="8 9" key="1">
    <citation type="submission" date="2017-02" db="EMBL/GenBank/DDBJ databases">
        <authorList>
            <person name="Peterson S.W."/>
        </authorList>
    </citation>
    <scope>NUCLEOTIDE SEQUENCE [LARGE SCALE GENOMIC DNA]</scope>
    <source>
        <strain evidence="8 9">LMG 22410</strain>
    </source>
</reference>
<dbReference type="InterPro" id="IPR025971">
    <property type="entry name" value="LppP/LprE"/>
</dbReference>
<gene>
    <name evidence="8" type="ORF">CZ674_08700</name>
</gene>
<feature type="signal peptide" evidence="7">
    <location>
        <begin position="1"/>
        <end position="28"/>
    </location>
</feature>
<feature type="compositionally biased region" description="Low complexity" evidence="6">
    <location>
        <begin position="30"/>
        <end position="55"/>
    </location>
</feature>
<proteinExistence type="predicted"/>
<feature type="compositionally biased region" description="Basic and acidic residues" evidence="6">
    <location>
        <begin position="350"/>
        <end position="360"/>
    </location>
</feature>
<keyword evidence="2 7" id="KW-0732">Signal</keyword>
<keyword evidence="3" id="KW-0472">Membrane</keyword>